<comment type="caution">
    <text evidence="2">The sequence shown here is derived from an EMBL/GenBank/DDBJ whole genome shotgun (WGS) entry which is preliminary data.</text>
</comment>
<feature type="compositionally biased region" description="Polar residues" evidence="1">
    <location>
        <begin position="1"/>
        <end position="12"/>
    </location>
</feature>
<organism evidence="2 3">
    <name type="scientific">Pseudomonas fluorescens</name>
    <dbReference type="NCBI Taxonomy" id="294"/>
    <lineage>
        <taxon>Bacteria</taxon>
        <taxon>Pseudomonadati</taxon>
        <taxon>Pseudomonadota</taxon>
        <taxon>Gammaproteobacteria</taxon>
        <taxon>Pseudomonadales</taxon>
        <taxon>Pseudomonadaceae</taxon>
        <taxon>Pseudomonas</taxon>
    </lineage>
</organism>
<feature type="compositionally biased region" description="Basic and acidic residues" evidence="1">
    <location>
        <begin position="108"/>
        <end position="120"/>
    </location>
</feature>
<dbReference type="PATRIC" id="fig|294.125.peg.1674"/>
<name>A0A0D0SLN4_PSEFL</name>
<feature type="compositionally biased region" description="Basic residues" evidence="1">
    <location>
        <begin position="98"/>
        <end position="107"/>
    </location>
</feature>
<evidence type="ECO:0000256" key="1">
    <source>
        <dbReference type="SAM" id="MobiDB-lite"/>
    </source>
</evidence>
<dbReference type="AlphaFoldDB" id="A0A0D0SLN4"/>
<gene>
    <name evidence="2" type="ORF">PFLU3_16260</name>
</gene>
<proteinExistence type="predicted"/>
<feature type="region of interest" description="Disordered" evidence="1">
    <location>
        <begin position="1"/>
        <end position="24"/>
    </location>
</feature>
<sequence length="120" mass="14287">MTIESTNKSPGSRQRRSHRKQERQTILDVILIPAKPVITHKPRKKLYVVPTATPVVEFENIVYDNPLINEPVEIHSVLSEGMWNHTPSDYTQDDYTKPRQRKRRKHKEPTEQYRKESKWQ</sequence>
<dbReference type="RefSeq" id="WP_124421734.1">
    <property type="nucleotide sequence ID" value="NZ_JXCQ01000010.1"/>
</dbReference>
<evidence type="ECO:0000313" key="3">
    <source>
        <dbReference type="Proteomes" id="UP000032210"/>
    </source>
</evidence>
<evidence type="ECO:0000313" key="2">
    <source>
        <dbReference type="EMBL" id="KIR22943.1"/>
    </source>
</evidence>
<protein>
    <submittedName>
        <fullName evidence="2">Uncharacterized protein</fullName>
    </submittedName>
</protein>
<dbReference type="EMBL" id="JXCQ01000010">
    <property type="protein sequence ID" value="KIR22943.1"/>
    <property type="molecule type" value="Genomic_DNA"/>
</dbReference>
<accession>A0A0D0SLN4</accession>
<dbReference type="Proteomes" id="UP000032210">
    <property type="component" value="Unassembled WGS sequence"/>
</dbReference>
<reference evidence="2 3" key="1">
    <citation type="submission" date="2015-01" db="EMBL/GenBank/DDBJ databases">
        <title>Genome sequence of the beneficial rhizobacterium Pseudomonas fluorescens 2-79.</title>
        <authorList>
            <person name="Thuermer A."/>
            <person name="Daniel R."/>
        </authorList>
    </citation>
    <scope>NUCLEOTIDE SEQUENCE [LARGE SCALE GENOMIC DNA]</scope>
    <source>
        <strain evidence="2 3">2-79</strain>
    </source>
</reference>
<feature type="region of interest" description="Disordered" evidence="1">
    <location>
        <begin position="82"/>
        <end position="120"/>
    </location>
</feature>